<reference evidence="2 3" key="1">
    <citation type="submission" date="2016-04" db="EMBL/GenBank/DDBJ databases">
        <title>A degradative enzymes factory behind the ericoid mycorrhizal symbiosis.</title>
        <authorList>
            <consortium name="DOE Joint Genome Institute"/>
            <person name="Martino E."/>
            <person name="Morin E."/>
            <person name="Grelet G."/>
            <person name="Kuo A."/>
            <person name="Kohler A."/>
            <person name="Daghino S."/>
            <person name="Barry K."/>
            <person name="Choi C."/>
            <person name="Cichocki N."/>
            <person name="Clum A."/>
            <person name="Copeland A."/>
            <person name="Hainaut M."/>
            <person name="Haridas S."/>
            <person name="Labutti K."/>
            <person name="Lindquist E."/>
            <person name="Lipzen A."/>
            <person name="Khouja H.-R."/>
            <person name="Murat C."/>
            <person name="Ohm R."/>
            <person name="Olson A."/>
            <person name="Spatafora J."/>
            <person name="Veneault-Fourrey C."/>
            <person name="Henrissat B."/>
            <person name="Grigoriev I."/>
            <person name="Martin F."/>
            <person name="Perotto S."/>
        </authorList>
    </citation>
    <scope>NUCLEOTIDE SEQUENCE [LARGE SCALE GENOMIC DNA]</scope>
    <source>
        <strain evidence="2 3">E</strain>
    </source>
</reference>
<dbReference type="Pfam" id="PF06985">
    <property type="entry name" value="HET"/>
    <property type="match status" value="1"/>
</dbReference>
<gene>
    <name evidence="2" type="ORF">K444DRAFT_660314</name>
</gene>
<dbReference type="PANTHER" id="PTHR24148">
    <property type="entry name" value="ANKYRIN REPEAT DOMAIN-CONTAINING PROTEIN 39 HOMOLOG-RELATED"/>
    <property type="match status" value="1"/>
</dbReference>
<dbReference type="GeneID" id="36594521"/>
<accession>A0A2J6TQC5</accession>
<organism evidence="2 3">
    <name type="scientific">Hyaloscypha bicolor E</name>
    <dbReference type="NCBI Taxonomy" id="1095630"/>
    <lineage>
        <taxon>Eukaryota</taxon>
        <taxon>Fungi</taxon>
        <taxon>Dikarya</taxon>
        <taxon>Ascomycota</taxon>
        <taxon>Pezizomycotina</taxon>
        <taxon>Leotiomycetes</taxon>
        <taxon>Helotiales</taxon>
        <taxon>Hyaloscyphaceae</taxon>
        <taxon>Hyaloscypha</taxon>
        <taxon>Hyaloscypha bicolor</taxon>
    </lineage>
</organism>
<dbReference type="InParanoid" id="A0A2J6TQC5"/>
<sequence length="743" mass="85404">MELDVTKRYDEILGADGHLPRATFKEQILDAAQHQVSRAQTQHWASHLRFLSSDNSDQAGGLCNVCNAWPSFQPGDRVLRLTQPHEAGSCRHYIAVSYCWEHHLEESSSSKDSYLVKTVSADRPNKAPPKIISRAISFALDTAPMNLIWIDQECIDQNDRLDKEFGIQSMDQVYHKAMISLGLLNVTIKTQSEMDILAKLMEGQIFGTEPEIQAAVALLYRISQDRWFSRAWIFQESCLSLNLTLLVRHAEGLEKPDVCGQIPGEIKTSMDRLQRWATLVFASVRQFPQRPLLDTLRKIEEIQFWATSLFPQIKTYDFSTKRFACSAAEALYHLNFRLNSRPADRLAIIANLCQYHTRLNTTELNLKMTSFSVSLLTLSILNGDTSLLIDFLRDAETRKLMREAPAKDGGSSSSWTSISASQRKYLRQQSTNDISSNFSWSLPLLSRFPMAGNWESSSYSNGFDPNMRLQMSEIRPEGLLTTGWIWNVNSRIDLSKLRNNLLTRWKSCNWNYVTGSNYVPDDPLRYYEDHEILKLNNFSSDFMCQLLEELSELDLPEVADAVWHLTRPTWHKQWGNRWFRFSETPQWLQEINNDRDIDYASELNNQCPKRPVSLDQLSDPDVRASFMKVAEDCWHAPSHLSWLFDQVMEKGFLYCGHLLQEEKEANCVPRVIFHCEEPASVFTPYTEEACTITGPVQPRVNPVSWIVSMEKGQSESRPVLSCNQIVQGIWEKPDKIFQEVLLM</sequence>
<name>A0A2J6TQC5_9HELO</name>
<dbReference type="Proteomes" id="UP000235371">
    <property type="component" value="Unassembled WGS sequence"/>
</dbReference>
<keyword evidence="3" id="KW-1185">Reference proteome</keyword>
<dbReference type="STRING" id="1095630.A0A2J6TQC5"/>
<feature type="domain" description="Heterokaryon incompatibility" evidence="1">
    <location>
        <begin position="93"/>
        <end position="236"/>
    </location>
</feature>
<evidence type="ECO:0000313" key="3">
    <source>
        <dbReference type="Proteomes" id="UP000235371"/>
    </source>
</evidence>
<dbReference type="PANTHER" id="PTHR24148:SF73">
    <property type="entry name" value="HET DOMAIN PROTEIN (AFU_ORTHOLOGUE AFUA_8G01020)"/>
    <property type="match status" value="1"/>
</dbReference>
<proteinExistence type="predicted"/>
<dbReference type="InterPro" id="IPR052895">
    <property type="entry name" value="HetReg/Transcr_Mod"/>
</dbReference>
<dbReference type="OrthoDB" id="3565361at2759"/>
<evidence type="ECO:0000259" key="1">
    <source>
        <dbReference type="Pfam" id="PF06985"/>
    </source>
</evidence>
<dbReference type="InterPro" id="IPR010730">
    <property type="entry name" value="HET"/>
</dbReference>
<protein>
    <recommendedName>
        <fullName evidence="1">Heterokaryon incompatibility domain-containing protein</fullName>
    </recommendedName>
</protein>
<dbReference type="EMBL" id="KZ613747">
    <property type="protein sequence ID" value="PMD65192.1"/>
    <property type="molecule type" value="Genomic_DNA"/>
</dbReference>
<evidence type="ECO:0000313" key="2">
    <source>
        <dbReference type="EMBL" id="PMD65192.1"/>
    </source>
</evidence>
<dbReference type="AlphaFoldDB" id="A0A2J6TQC5"/>
<dbReference type="RefSeq" id="XP_024742096.1">
    <property type="nucleotide sequence ID" value="XM_024886444.1"/>
</dbReference>